<evidence type="ECO:0000313" key="1">
    <source>
        <dbReference type="EMBL" id="RKP09299.1"/>
    </source>
</evidence>
<reference evidence="2" key="1">
    <citation type="journal article" date="2018" name="Nat. Microbiol.">
        <title>Leveraging single-cell genomics to expand the fungal tree of life.</title>
        <authorList>
            <person name="Ahrendt S.R."/>
            <person name="Quandt C.A."/>
            <person name="Ciobanu D."/>
            <person name="Clum A."/>
            <person name="Salamov A."/>
            <person name="Andreopoulos B."/>
            <person name="Cheng J.F."/>
            <person name="Woyke T."/>
            <person name="Pelin A."/>
            <person name="Henrissat B."/>
            <person name="Reynolds N.K."/>
            <person name="Benny G.L."/>
            <person name="Smith M.E."/>
            <person name="James T.Y."/>
            <person name="Grigoriev I.V."/>
        </authorList>
    </citation>
    <scope>NUCLEOTIDE SEQUENCE [LARGE SCALE GENOMIC DNA]</scope>
    <source>
        <strain evidence="2">RSA 1356</strain>
    </source>
</reference>
<gene>
    <name evidence="1" type="ORF">THASP1DRAFT_28903</name>
</gene>
<keyword evidence="2" id="KW-1185">Reference proteome</keyword>
<evidence type="ECO:0000313" key="2">
    <source>
        <dbReference type="Proteomes" id="UP000271241"/>
    </source>
</evidence>
<sequence>MSTSPRGVWFLDEKFTSTPNFDFKQLKTWRVFDSDRSFRVATVIGLEGADQATVLDRVLTVELASKQQISQRSGKGVWLSETRINDVLVMDVGPFGCGDLAANPMLVENSVALAIALSEVIIINYSDPIGNGQTATLCTAIAALNVTSLLDSGKKRRLIFFVSDHGDTAGATDMRKEITTQLEKCWKKPNQKPGGPSLSDVYDISVLPFPCGHGHPERLDECIEQLHAWFTKKDDSEYVFKDKYCGPVPPMKLVGSNSDPYIWEKIFDMCTSAQSTNTAPNHVGTVLSGNGVLYDNRVDQTMYQPTH</sequence>
<dbReference type="EMBL" id="KZ992524">
    <property type="protein sequence ID" value="RKP09299.1"/>
    <property type="molecule type" value="Genomic_DNA"/>
</dbReference>
<proteinExistence type="predicted"/>
<name>A0A4V1IWZ7_9FUNG</name>
<dbReference type="Proteomes" id="UP000271241">
    <property type="component" value="Unassembled WGS sequence"/>
</dbReference>
<dbReference type="AlphaFoldDB" id="A0A4V1IWZ7"/>
<organism evidence="1 2">
    <name type="scientific">Thamnocephalis sphaerospora</name>
    <dbReference type="NCBI Taxonomy" id="78915"/>
    <lineage>
        <taxon>Eukaryota</taxon>
        <taxon>Fungi</taxon>
        <taxon>Fungi incertae sedis</taxon>
        <taxon>Zoopagomycota</taxon>
        <taxon>Zoopagomycotina</taxon>
        <taxon>Zoopagomycetes</taxon>
        <taxon>Zoopagales</taxon>
        <taxon>Sigmoideomycetaceae</taxon>
        <taxon>Thamnocephalis</taxon>
    </lineage>
</organism>
<protein>
    <submittedName>
        <fullName evidence="1">Uncharacterized protein</fullName>
    </submittedName>
</protein>
<accession>A0A4V1IWZ7</accession>
<dbReference type="Pfam" id="PF05879">
    <property type="entry name" value="RHD3_GTPase"/>
    <property type="match status" value="1"/>
</dbReference>